<evidence type="ECO:0000259" key="2">
    <source>
        <dbReference type="Pfam" id="PF04892"/>
    </source>
</evidence>
<dbReference type="NCBIfam" id="NF037970">
    <property type="entry name" value="vanZ_1"/>
    <property type="match status" value="2"/>
</dbReference>
<evidence type="ECO:0000256" key="1">
    <source>
        <dbReference type="SAM" id="Phobius"/>
    </source>
</evidence>
<feature type="transmembrane region" description="Helical" evidence="1">
    <location>
        <begin position="142"/>
        <end position="163"/>
    </location>
</feature>
<feature type="domain" description="VanZ-like" evidence="2">
    <location>
        <begin position="14"/>
        <end position="158"/>
    </location>
</feature>
<keyword evidence="1" id="KW-1133">Transmembrane helix</keyword>
<keyword evidence="1" id="KW-0812">Transmembrane</keyword>
<dbReference type="OrthoDB" id="291892at2"/>
<evidence type="ECO:0000313" key="3">
    <source>
        <dbReference type="EMBL" id="OLU41159.1"/>
    </source>
</evidence>
<reference evidence="3 4" key="1">
    <citation type="submission" date="2016-11" db="EMBL/GenBank/DDBJ databases">
        <title>Description of two novel members of the family Erysipelotrichaceae: Ileibacterium lipovorans gen. nov., sp. nov. and Dubosiella newyorkensis, gen. nov., sp. nov.</title>
        <authorList>
            <person name="Cox L.M."/>
            <person name="Sohn J."/>
            <person name="Tyrrell K.L."/>
            <person name="Citron D.M."/>
            <person name="Lawson P.A."/>
            <person name="Patel N.B."/>
            <person name="Iizumi T."/>
            <person name="Perez-Perez G.I."/>
            <person name="Goldstein E.J."/>
            <person name="Blaser M.J."/>
        </authorList>
    </citation>
    <scope>NUCLEOTIDE SEQUENCE [LARGE SCALE GENOMIC DNA]</scope>
    <source>
        <strain evidence="3 4">NYU-BL-A3</strain>
    </source>
</reference>
<dbReference type="EMBL" id="MPJW01000090">
    <property type="protein sequence ID" value="OLU41159.1"/>
    <property type="molecule type" value="Genomic_DNA"/>
</dbReference>
<dbReference type="RefSeq" id="WP_075818484.1">
    <property type="nucleotide sequence ID" value="NZ_CAOUMU010000043.1"/>
</dbReference>
<evidence type="ECO:0000313" key="4">
    <source>
        <dbReference type="Proteomes" id="UP000186341"/>
    </source>
</evidence>
<dbReference type="Pfam" id="PF04892">
    <property type="entry name" value="VanZ"/>
    <property type="match status" value="1"/>
</dbReference>
<dbReference type="Proteomes" id="UP000186341">
    <property type="component" value="Unassembled WGS sequence"/>
</dbReference>
<name>A0A1U7NHF1_9FIRM</name>
<keyword evidence="4" id="KW-1185">Reference proteome</keyword>
<gene>
    <name evidence="3" type="ORF">BO222_03745</name>
</gene>
<keyword evidence="1" id="KW-0472">Membrane</keyword>
<feature type="transmembrane region" description="Helical" evidence="1">
    <location>
        <begin position="64"/>
        <end position="85"/>
    </location>
</feature>
<accession>A0A1U7NHF1</accession>
<sequence length="169" mass="18834">MNLSFFKNPRKAAWLILSIFLMGLIFFFSSQNGSDSSGLSGRFLFLLTWFLSEQQASFLIRKAAHFSIYFCLGFSISGVFLPVNFPDHSNLSDADQNKCGILQNGFQKPFLLSLAVVFLYACSDEWHQTFTDQRSGQFSDVLLDTCGGLCGILLHSILSISSLKNTKSS</sequence>
<protein>
    <recommendedName>
        <fullName evidence="2">VanZ-like domain-containing protein</fullName>
    </recommendedName>
</protein>
<feature type="transmembrane region" description="Helical" evidence="1">
    <location>
        <begin position="105"/>
        <end position="122"/>
    </location>
</feature>
<organism evidence="3 4">
    <name type="scientific">Ileibacterium valens</name>
    <dbReference type="NCBI Taxonomy" id="1862668"/>
    <lineage>
        <taxon>Bacteria</taxon>
        <taxon>Bacillati</taxon>
        <taxon>Bacillota</taxon>
        <taxon>Erysipelotrichia</taxon>
        <taxon>Erysipelotrichales</taxon>
        <taxon>Erysipelotrichaceae</taxon>
        <taxon>Ileibacterium</taxon>
    </lineage>
</organism>
<comment type="caution">
    <text evidence="3">The sequence shown here is derived from an EMBL/GenBank/DDBJ whole genome shotgun (WGS) entry which is preliminary data.</text>
</comment>
<dbReference type="InterPro" id="IPR006976">
    <property type="entry name" value="VanZ-like"/>
</dbReference>
<dbReference type="GeneID" id="82202331"/>
<dbReference type="AlphaFoldDB" id="A0A1U7NHF1"/>
<feature type="transmembrane region" description="Helical" evidence="1">
    <location>
        <begin position="12"/>
        <end position="30"/>
    </location>
</feature>
<proteinExistence type="predicted"/>